<organism evidence="2 3">
    <name type="scientific">Deinococcus antarcticus</name>
    <dbReference type="NCBI Taxonomy" id="1298767"/>
    <lineage>
        <taxon>Bacteria</taxon>
        <taxon>Thermotogati</taxon>
        <taxon>Deinococcota</taxon>
        <taxon>Deinococci</taxon>
        <taxon>Deinococcales</taxon>
        <taxon>Deinococcaceae</taxon>
        <taxon>Deinococcus</taxon>
    </lineage>
</organism>
<evidence type="ECO:0000313" key="3">
    <source>
        <dbReference type="Proteomes" id="UP001595748"/>
    </source>
</evidence>
<feature type="compositionally biased region" description="Low complexity" evidence="1">
    <location>
        <begin position="207"/>
        <end position="253"/>
    </location>
</feature>
<dbReference type="EMBL" id="JBHRZF010000009">
    <property type="protein sequence ID" value="MFC3859317.1"/>
    <property type="molecule type" value="Genomic_DNA"/>
</dbReference>
<gene>
    <name evidence="2" type="ORF">ACFOPQ_00830</name>
</gene>
<feature type="compositionally biased region" description="Low complexity" evidence="1">
    <location>
        <begin position="55"/>
        <end position="77"/>
    </location>
</feature>
<name>A0ABV8A464_9DEIO</name>
<accession>A0ABV8A464</accession>
<evidence type="ECO:0000313" key="2">
    <source>
        <dbReference type="EMBL" id="MFC3859317.1"/>
    </source>
</evidence>
<keyword evidence="3" id="KW-1185">Reference proteome</keyword>
<feature type="compositionally biased region" description="Polar residues" evidence="1">
    <location>
        <begin position="307"/>
        <end position="342"/>
    </location>
</feature>
<feature type="compositionally biased region" description="Polar residues" evidence="1">
    <location>
        <begin position="172"/>
        <end position="185"/>
    </location>
</feature>
<protein>
    <submittedName>
        <fullName evidence="2">Uncharacterized protein</fullName>
    </submittedName>
</protein>
<feature type="compositionally biased region" description="Gly residues" evidence="1">
    <location>
        <begin position="263"/>
        <end position="276"/>
    </location>
</feature>
<sequence length="420" mass="41686">MSRAPLTLSREMKIALIALLMLALLGGWLVMNNRQQAALEPMPTPPPVVDSTSSQGKGTDTAAAGQTGTTGSAQGKADGTQTSIPEAPGATGSSSGEAVTAPPFAVTDPNGSTPDPTAPTPIPSGINPDTPLMSLNGHNPFRPNELEAEEGSTQASEITASQPGSAGETPAVTISQPSSSASQINDALATTNSGAIPVSAIPGANNSEGSSSSDSGVVPVTPIPGTTVTTPNPTIPSRTTSSGSSGASRTSAANTPSSTISIPGGGNNAGTRGPGTGSAAQQPNQPAVPPITAVREPSVTIPGALNQPASTAAQGADSSGLGTTGSMAQPTDPQAITDTSPASQDIQNELTSYVKNHQMVFDAAVLGPVNTAIFRTDRGFVIATAGQALADSRVTLKEVTASTATLALGQDTITLQLDKR</sequence>
<evidence type="ECO:0000256" key="1">
    <source>
        <dbReference type="SAM" id="MobiDB-lite"/>
    </source>
</evidence>
<reference evidence="3" key="1">
    <citation type="journal article" date="2019" name="Int. J. Syst. Evol. Microbiol.">
        <title>The Global Catalogue of Microorganisms (GCM) 10K type strain sequencing project: providing services to taxonomists for standard genome sequencing and annotation.</title>
        <authorList>
            <consortium name="The Broad Institute Genomics Platform"/>
            <consortium name="The Broad Institute Genome Sequencing Center for Infectious Disease"/>
            <person name="Wu L."/>
            <person name="Ma J."/>
        </authorList>
    </citation>
    <scope>NUCLEOTIDE SEQUENCE [LARGE SCALE GENOMIC DNA]</scope>
    <source>
        <strain evidence="3">CCTCC AB 2013263</strain>
    </source>
</reference>
<feature type="region of interest" description="Disordered" evidence="1">
    <location>
        <begin position="199"/>
        <end position="342"/>
    </location>
</feature>
<proteinExistence type="predicted"/>
<comment type="caution">
    <text evidence="2">The sequence shown here is derived from an EMBL/GenBank/DDBJ whole genome shotgun (WGS) entry which is preliminary data.</text>
</comment>
<feature type="region of interest" description="Disordered" evidence="1">
    <location>
        <begin position="39"/>
        <end position="185"/>
    </location>
</feature>
<dbReference type="Proteomes" id="UP001595748">
    <property type="component" value="Unassembled WGS sequence"/>
</dbReference>
<feature type="compositionally biased region" description="Polar residues" evidence="1">
    <location>
        <begin position="151"/>
        <end position="164"/>
    </location>
</feature>
<dbReference type="RefSeq" id="WP_380075481.1">
    <property type="nucleotide sequence ID" value="NZ_JBHRZF010000009.1"/>
</dbReference>